<protein>
    <submittedName>
        <fullName evidence="4">DUF4147 domain-containing protein</fullName>
    </submittedName>
</protein>
<dbReference type="InterPro" id="IPR039760">
    <property type="entry name" value="MOFRL_protein"/>
</dbReference>
<dbReference type="Pfam" id="PF05161">
    <property type="entry name" value="MOFRL"/>
    <property type="match status" value="1"/>
</dbReference>
<gene>
    <name evidence="4" type="ORF">HUG12_11475</name>
</gene>
<sequence>MIRNREALATTPARETALACVEAGIEAAMPDRAVERALSLSGGTLAVRGETYDLDAYDRVLVVGGGKASARLARALVGLLGDRVDDGVVLVPESDAGEAGPVTLAPGGHPTPTDEGVEATRRALELARGSDERTLVLAAVTGGGSALFAAPADGVSLSAVTAVTRDLLDAGAAIDEINAVRTAVSAVKGGRLAAAATPATVVGLLLSDVVGDDPAVVASGPTVPAGSTPGAALAVLDEYDVTADEIRAFLADADPGPTSDDPTFDRVRTVVLADASTALDAAREAAADRGYDARVVSTGVTGEARDRGRSAAALARTARDCGDAPTVLLSGGETTVTVRGDGRGGPNCEYALAAGIALAGGDLGDGDDGDDGSGEDPGDGAHGDGEAVGEGAALAAVDTDGLDGSTDAAGAVVDGTTVEDPDEAREALARNDALGFLEGRGALRTGPTGTNVNDLRAWVVEGGRGR</sequence>
<evidence type="ECO:0000313" key="4">
    <source>
        <dbReference type="EMBL" id="QLG62313.1"/>
    </source>
</evidence>
<reference evidence="4 5" key="1">
    <citation type="submission" date="2020-06" db="EMBL/GenBank/DDBJ databases">
        <title>NJ-3-1, isolated from saline soil.</title>
        <authorList>
            <person name="Cui H.L."/>
            <person name="Shi X."/>
        </authorList>
    </citation>
    <scope>NUCLEOTIDE SEQUENCE [LARGE SCALE GENOMIC DNA]</scope>
    <source>
        <strain evidence="4 5">NJ-3-1</strain>
    </source>
</reference>
<dbReference type="Gene3D" id="3.40.50.10180">
    <property type="entry name" value="Glycerate kinase, MOFRL-like N-terminal domain"/>
    <property type="match status" value="1"/>
</dbReference>
<feature type="region of interest" description="Disordered" evidence="1">
    <location>
        <begin position="400"/>
        <end position="421"/>
    </location>
</feature>
<dbReference type="KEGG" id="halu:HUG12_11475"/>
<accession>A0A7D5LAT6</accession>
<feature type="region of interest" description="Disordered" evidence="1">
    <location>
        <begin position="362"/>
        <end position="387"/>
    </location>
</feature>
<dbReference type="GO" id="GO:0005737">
    <property type="term" value="C:cytoplasm"/>
    <property type="evidence" value="ECO:0007669"/>
    <property type="project" value="TreeGrafter"/>
</dbReference>
<feature type="domain" description="MOFRL" evidence="2">
    <location>
        <begin position="327"/>
        <end position="454"/>
    </location>
</feature>
<name>A0A7D5LAT6_9EURY</name>
<dbReference type="InterPro" id="IPR037035">
    <property type="entry name" value="GK-like_C_sf"/>
</dbReference>
<dbReference type="OrthoDB" id="10741at2157"/>
<evidence type="ECO:0000259" key="2">
    <source>
        <dbReference type="Pfam" id="PF05161"/>
    </source>
</evidence>
<feature type="compositionally biased region" description="Acidic residues" evidence="1">
    <location>
        <begin position="364"/>
        <end position="378"/>
    </location>
</feature>
<organism evidence="4 5">
    <name type="scientific">Halorarum salinum</name>
    <dbReference type="NCBI Taxonomy" id="2743089"/>
    <lineage>
        <taxon>Archaea</taxon>
        <taxon>Methanobacteriati</taxon>
        <taxon>Methanobacteriota</taxon>
        <taxon>Stenosarchaea group</taxon>
        <taxon>Halobacteria</taxon>
        <taxon>Halobacteriales</taxon>
        <taxon>Haloferacaceae</taxon>
        <taxon>Halorarum</taxon>
    </lineage>
</organism>
<evidence type="ECO:0000313" key="5">
    <source>
        <dbReference type="Proteomes" id="UP000509626"/>
    </source>
</evidence>
<feature type="domain" description="MOFRL-associated" evidence="3">
    <location>
        <begin position="17"/>
        <end position="250"/>
    </location>
</feature>
<dbReference type="GO" id="GO:0008887">
    <property type="term" value="F:glycerate kinase activity"/>
    <property type="evidence" value="ECO:0007669"/>
    <property type="project" value="InterPro"/>
</dbReference>
<dbReference type="Pfam" id="PF13660">
    <property type="entry name" value="DUF4147"/>
    <property type="match status" value="1"/>
</dbReference>
<dbReference type="RefSeq" id="WP_179268898.1">
    <property type="nucleotide sequence ID" value="NZ_CP058579.1"/>
</dbReference>
<dbReference type="Proteomes" id="UP000509626">
    <property type="component" value="Chromosome"/>
</dbReference>
<dbReference type="InterPro" id="IPR025286">
    <property type="entry name" value="MOFRL_assoc_dom"/>
</dbReference>
<dbReference type="GeneID" id="56038088"/>
<dbReference type="InterPro" id="IPR007835">
    <property type="entry name" value="MOFRL"/>
</dbReference>
<dbReference type="PANTHER" id="PTHR12227:SF0">
    <property type="entry name" value="GLYCERATE KINASE"/>
    <property type="match status" value="1"/>
</dbReference>
<dbReference type="AlphaFoldDB" id="A0A7D5LAT6"/>
<proteinExistence type="predicted"/>
<dbReference type="InterPro" id="IPR038614">
    <property type="entry name" value="GK_N_sf"/>
</dbReference>
<dbReference type="PANTHER" id="PTHR12227">
    <property type="entry name" value="GLYCERATE KINASE"/>
    <property type="match status" value="1"/>
</dbReference>
<keyword evidence="5" id="KW-1185">Reference proteome</keyword>
<dbReference type="SUPFAM" id="SSF82544">
    <property type="entry name" value="GckA/TtuD-like"/>
    <property type="match status" value="1"/>
</dbReference>
<evidence type="ECO:0000259" key="3">
    <source>
        <dbReference type="Pfam" id="PF13660"/>
    </source>
</evidence>
<evidence type="ECO:0000256" key="1">
    <source>
        <dbReference type="SAM" id="MobiDB-lite"/>
    </source>
</evidence>
<dbReference type="EMBL" id="CP058579">
    <property type="protein sequence ID" value="QLG62313.1"/>
    <property type="molecule type" value="Genomic_DNA"/>
</dbReference>
<dbReference type="Gene3D" id="3.40.1480.10">
    <property type="entry name" value="MOFRL domain"/>
    <property type="match status" value="1"/>
</dbReference>